<keyword evidence="4" id="KW-1185">Reference proteome</keyword>
<evidence type="ECO:0000313" key="2">
    <source>
        <dbReference type="EMBL" id="KAB2571829.1"/>
    </source>
</evidence>
<evidence type="ECO:0008006" key="5">
    <source>
        <dbReference type="Google" id="ProtNLM"/>
    </source>
</evidence>
<sequence length="122" mass="12734">MRFSLIAATLAVATPILASPLVSRQEPNANCSAMAAYQFPSQTSDFSNVCKTCYDIAAESCASAGADEAHACTATRILSWSIIARQLADKQCTDKGTASAALACTSDKVNEWAKNGGCKPPL</sequence>
<keyword evidence="1" id="KW-0732">Signal</keyword>
<dbReference type="AlphaFoldDB" id="A0A5N5D2E1"/>
<protein>
    <recommendedName>
        <fullName evidence="5">Extracellular membrane protein CFEM domain-containing protein</fullName>
    </recommendedName>
</protein>
<organism evidence="2 4">
    <name type="scientific">Lasiodiplodia theobromae</name>
    <dbReference type="NCBI Taxonomy" id="45133"/>
    <lineage>
        <taxon>Eukaryota</taxon>
        <taxon>Fungi</taxon>
        <taxon>Dikarya</taxon>
        <taxon>Ascomycota</taxon>
        <taxon>Pezizomycotina</taxon>
        <taxon>Dothideomycetes</taxon>
        <taxon>Dothideomycetes incertae sedis</taxon>
        <taxon>Botryosphaeriales</taxon>
        <taxon>Botryosphaeriaceae</taxon>
        <taxon>Lasiodiplodia</taxon>
    </lineage>
</organism>
<dbReference type="EMBL" id="MDYX01000037">
    <property type="protein sequence ID" value="KAF9630124.1"/>
    <property type="molecule type" value="Genomic_DNA"/>
</dbReference>
<evidence type="ECO:0000256" key="1">
    <source>
        <dbReference type="SAM" id="SignalP"/>
    </source>
</evidence>
<feature type="signal peptide" evidence="1">
    <location>
        <begin position="1"/>
        <end position="18"/>
    </location>
</feature>
<feature type="chain" id="PRO_5036371620" description="Extracellular membrane protein CFEM domain-containing protein" evidence="1">
    <location>
        <begin position="19"/>
        <end position="122"/>
    </location>
</feature>
<evidence type="ECO:0000313" key="3">
    <source>
        <dbReference type="EMBL" id="KAF9630124.1"/>
    </source>
</evidence>
<comment type="caution">
    <text evidence="2">The sequence shown here is derived from an EMBL/GenBank/DDBJ whole genome shotgun (WGS) entry which is preliminary data.</text>
</comment>
<proteinExistence type="predicted"/>
<dbReference type="Proteomes" id="UP000325902">
    <property type="component" value="Unassembled WGS sequence"/>
</dbReference>
<dbReference type="Proteomes" id="UP000627934">
    <property type="component" value="Unassembled WGS sequence"/>
</dbReference>
<accession>A0A5N5D2E1</accession>
<dbReference type="EMBL" id="VCHE01000091">
    <property type="protein sequence ID" value="KAB2571829.1"/>
    <property type="molecule type" value="Genomic_DNA"/>
</dbReference>
<name>A0A5N5D2E1_9PEZI</name>
<evidence type="ECO:0000313" key="4">
    <source>
        <dbReference type="Proteomes" id="UP000325902"/>
    </source>
</evidence>
<reference evidence="2 4" key="3">
    <citation type="journal article" date="2019" name="Sci. Rep.">
        <title>A multi-omics analysis of the grapevine pathogen Lasiodiplodia theobromae reveals that temperature affects the expression of virulence- and pathogenicity-related genes.</title>
        <authorList>
            <person name="Felix C."/>
            <person name="Meneses R."/>
            <person name="Goncalves M.F.M."/>
            <person name="Tilleman L."/>
            <person name="Duarte A.S."/>
            <person name="Jorrin-Novo J.V."/>
            <person name="Van de Peer Y."/>
            <person name="Deforce D."/>
            <person name="Van Nieuwerburgh F."/>
            <person name="Esteves A.C."/>
            <person name="Alves A."/>
        </authorList>
    </citation>
    <scope>NUCLEOTIDE SEQUENCE [LARGE SCALE GENOMIC DNA]</scope>
    <source>
        <strain evidence="2 4">LA-SOL3</strain>
    </source>
</reference>
<gene>
    <name evidence="3" type="ORF">BFW01_g305</name>
    <name evidence="2" type="ORF">DBV05_g9481</name>
</gene>
<reference evidence="3" key="2">
    <citation type="journal article" date="2018" name="DNA Res.">
        <title>Comparative genome and transcriptome analyses reveal adaptations to opportunistic infections in woody plant degrading pathogens of Botryosphaeriaceae.</title>
        <authorList>
            <person name="Yan J.Y."/>
            <person name="Zhao W.S."/>
            <person name="Chen Z."/>
            <person name="Xing Q.K."/>
            <person name="Zhang W."/>
            <person name="Chethana K.W.T."/>
            <person name="Xue M.F."/>
            <person name="Xu J.P."/>
            <person name="Phillips A.J.L."/>
            <person name="Wang Y."/>
            <person name="Liu J.H."/>
            <person name="Liu M."/>
            <person name="Zhou Y."/>
            <person name="Jayawardena R.S."/>
            <person name="Manawasinghe I.S."/>
            <person name="Huang J.B."/>
            <person name="Qiao G.H."/>
            <person name="Fu C.Y."/>
            <person name="Guo F.F."/>
            <person name="Dissanayake A.J."/>
            <person name="Peng Y.L."/>
            <person name="Hyde K.D."/>
            <person name="Li X.H."/>
        </authorList>
    </citation>
    <scope>NUCLEOTIDE SEQUENCE</scope>
    <source>
        <strain evidence="3">CSS-01s</strain>
    </source>
</reference>
<reference evidence="3" key="1">
    <citation type="submission" date="2016-08" db="EMBL/GenBank/DDBJ databases">
        <authorList>
            <person name="Yan J."/>
        </authorList>
    </citation>
    <scope>NUCLEOTIDE SEQUENCE</scope>
    <source>
        <strain evidence="3">CSS-01s</strain>
    </source>
</reference>